<keyword evidence="4" id="KW-0233">DNA recombination</keyword>
<keyword evidence="2" id="KW-0229">DNA integration</keyword>
<organism evidence="7 8">
    <name type="scientific">Jiangella rhizosphaerae</name>
    <dbReference type="NCBI Taxonomy" id="2293569"/>
    <lineage>
        <taxon>Bacteria</taxon>
        <taxon>Bacillati</taxon>
        <taxon>Actinomycetota</taxon>
        <taxon>Actinomycetes</taxon>
        <taxon>Jiangellales</taxon>
        <taxon>Jiangellaceae</taxon>
        <taxon>Jiangella</taxon>
    </lineage>
</organism>
<protein>
    <submittedName>
        <fullName evidence="7">Site-specific integrase</fullName>
    </submittedName>
</protein>
<evidence type="ECO:0000256" key="3">
    <source>
        <dbReference type="ARBA" id="ARBA00023125"/>
    </source>
</evidence>
<evidence type="ECO:0000259" key="6">
    <source>
        <dbReference type="PROSITE" id="PS51898"/>
    </source>
</evidence>
<evidence type="ECO:0000256" key="4">
    <source>
        <dbReference type="ARBA" id="ARBA00023172"/>
    </source>
</evidence>
<dbReference type="Proteomes" id="UP000284057">
    <property type="component" value="Unassembled WGS sequence"/>
</dbReference>
<dbReference type="RefSeq" id="WP_119660557.1">
    <property type="nucleotide sequence ID" value="NZ_QUAL01000143.1"/>
</dbReference>
<dbReference type="GO" id="GO:0015074">
    <property type="term" value="P:DNA integration"/>
    <property type="evidence" value="ECO:0007669"/>
    <property type="project" value="UniProtKB-KW"/>
</dbReference>
<proteinExistence type="inferred from homology"/>
<dbReference type="InterPro" id="IPR002104">
    <property type="entry name" value="Integrase_catalytic"/>
</dbReference>
<keyword evidence="8" id="KW-1185">Reference proteome</keyword>
<dbReference type="Gene3D" id="1.10.443.10">
    <property type="entry name" value="Intergrase catalytic core"/>
    <property type="match status" value="1"/>
</dbReference>
<dbReference type="InterPro" id="IPR013762">
    <property type="entry name" value="Integrase-like_cat_sf"/>
</dbReference>
<evidence type="ECO:0000313" key="8">
    <source>
        <dbReference type="Proteomes" id="UP000284057"/>
    </source>
</evidence>
<dbReference type="EMBL" id="QUAL01000143">
    <property type="protein sequence ID" value="RIQ21860.1"/>
    <property type="molecule type" value="Genomic_DNA"/>
</dbReference>
<comment type="caution">
    <text evidence="7">The sequence shown here is derived from an EMBL/GenBank/DDBJ whole genome shotgun (WGS) entry which is preliminary data.</text>
</comment>
<feature type="compositionally biased region" description="Basic and acidic residues" evidence="5">
    <location>
        <begin position="403"/>
        <end position="419"/>
    </location>
</feature>
<dbReference type="InterPro" id="IPR050090">
    <property type="entry name" value="Tyrosine_recombinase_XerCD"/>
</dbReference>
<dbReference type="AlphaFoldDB" id="A0A418KPX6"/>
<dbReference type="InterPro" id="IPR010998">
    <property type="entry name" value="Integrase_recombinase_N"/>
</dbReference>
<dbReference type="SUPFAM" id="SSF56349">
    <property type="entry name" value="DNA breaking-rejoining enzymes"/>
    <property type="match status" value="1"/>
</dbReference>
<dbReference type="GO" id="GO:0003677">
    <property type="term" value="F:DNA binding"/>
    <property type="evidence" value="ECO:0007669"/>
    <property type="project" value="UniProtKB-KW"/>
</dbReference>
<sequence length="419" mass="46442">MGFVRKTTAGTYRAAWRDPSGAQRSKSFPTKREASRFLAEVESAKNHGLYVDPRAGRVRLSDYAATWVAGRASATTTTVRTDSVLRTHVLPRWGSVPLDKIDHSSVQRWVSELNATRSPATVRKCFHVLAGIMRLAVRDRLLAFNPCEGVQLPAIRRSDTDERTISREAFVSQLLPVVPERHRALVALAGGTGLRWGECAGLRWDAVDLDAEEVHVVRVAVEVAGAVTTKPFPKSRAGRRVVPLPPFVVQALRGHRRRYGQGDTGEVFTNQAGGPVRRTLFRVRIWRPALVRAGLLGKVVQEGERVYRGVWQDDAGREVTETFETEAAAVKEVARRACGGLRFHDLRHSYATWLVSDGVPVNDVQRVMGHEQATTTLNLYTHDSGSARTRVRGLFDAFSLPRPADETESGHENSSEDDL</sequence>
<dbReference type="InterPro" id="IPR011010">
    <property type="entry name" value="DNA_brk_join_enz"/>
</dbReference>
<dbReference type="PROSITE" id="PS51898">
    <property type="entry name" value="TYR_RECOMBINASE"/>
    <property type="match status" value="1"/>
</dbReference>
<keyword evidence="3" id="KW-0238">DNA-binding</keyword>
<reference evidence="7 8" key="1">
    <citation type="submission" date="2018-09" db="EMBL/GenBank/DDBJ databases">
        <title>Isolation, diversity and antifungal activity of actinobacteria from wheat.</title>
        <authorList>
            <person name="Han C."/>
        </authorList>
    </citation>
    <scope>NUCLEOTIDE SEQUENCE [LARGE SCALE GENOMIC DNA]</scope>
    <source>
        <strain evidence="7 8">NEAU-YY265</strain>
    </source>
</reference>
<dbReference type="PANTHER" id="PTHR30349">
    <property type="entry name" value="PHAGE INTEGRASE-RELATED"/>
    <property type="match status" value="1"/>
</dbReference>
<feature type="domain" description="Tyr recombinase" evidence="6">
    <location>
        <begin position="160"/>
        <end position="396"/>
    </location>
</feature>
<comment type="similarity">
    <text evidence="1">Belongs to the 'phage' integrase family.</text>
</comment>
<dbReference type="GO" id="GO:0006310">
    <property type="term" value="P:DNA recombination"/>
    <property type="evidence" value="ECO:0007669"/>
    <property type="project" value="UniProtKB-KW"/>
</dbReference>
<dbReference type="CDD" id="cd01189">
    <property type="entry name" value="INT_ICEBs1_C_like"/>
    <property type="match status" value="1"/>
</dbReference>
<feature type="region of interest" description="Disordered" evidence="5">
    <location>
        <begin position="400"/>
        <end position="419"/>
    </location>
</feature>
<dbReference type="PANTHER" id="PTHR30349:SF64">
    <property type="entry name" value="PROPHAGE INTEGRASE INTD-RELATED"/>
    <property type="match status" value="1"/>
</dbReference>
<dbReference type="Pfam" id="PF00589">
    <property type="entry name" value="Phage_integrase"/>
    <property type="match status" value="2"/>
</dbReference>
<evidence type="ECO:0000256" key="2">
    <source>
        <dbReference type="ARBA" id="ARBA00022908"/>
    </source>
</evidence>
<dbReference type="OrthoDB" id="1822491at2"/>
<evidence type="ECO:0000313" key="7">
    <source>
        <dbReference type="EMBL" id="RIQ21860.1"/>
    </source>
</evidence>
<dbReference type="Gene3D" id="1.10.150.130">
    <property type="match status" value="1"/>
</dbReference>
<gene>
    <name evidence="7" type="ORF">DY240_14425</name>
</gene>
<name>A0A418KPX6_9ACTN</name>
<evidence type="ECO:0000256" key="1">
    <source>
        <dbReference type="ARBA" id="ARBA00008857"/>
    </source>
</evidence>
<dbReference type="Pfam" id="PF14659">
    <property type="entry name" value="Phage_int_SAM_3"/>
    <property type="match status" value="1"/>
</dbReference>
<accession>A0A418KPX6</accession>
<evidence type="ECO:0000256" key="5">
    <source>
        <dbReference type="SAM" id="MobiDB-lite"/>
    </source>
</evidence>
<dbReference type="InterPro" id="IPR004107">
    <property type="entry name" value="Integrase_SAM-like_N"/>
</dbReference>